<comment type="catalytic activity">
    <reaction evidence="7">
        <text>L-cysteinyl-[prolipoprotein] + a 1,2-diacyl-sn-glycero-3-phospho-(1'-sn-glycerol) = an S-1,2-diacyl-sn-glyceryl-L-cysteinyl-[prolipoprotein] + sn-glycerol 1-phosphate + H(+)</text>
        <dbReference type="Rhea" id="RHEA:56712"/>
        <dbReference type="Rhea" id="RHEA-COMP:14679"/>
        <dbReference type="Rhea" id="RHEA-COMP:14680"/>
        <dbReference type="ChEBI" id="CHEBI:15378"/>
        <dbReference type="ChEBI" id="CHEBI:29950"/>
        <dbReference type="ChEBI" id="CHEBI:57685"/>
        <dbReference type="ChEBI" id="CHEBI:64716"/>
        <dbReference type="ChEBI" id="CHEBI:140658"/>
        <dbReference type="EC" id="2.5.1.145"/>
    </reaction>
</comment>
<dbReference type="GO" id="GO:0005886">
    <property type="term" value="C:plasma membrane"/>
    <property type="evidence" value="ECO:0007669"/>
    <property type="project" value="UniProtKB-SubCell"/>
</dbReference>
<dbReference type="PATRIC" id="fig|1125411.7.peg.868"/>
<protein>
    <recommendedName>
        <fullName evidence="7">Phosphatidylglycerol--prolipoprotein diacylglyceryl transferase</fullName>
        <ecNumber evidence="7">2.5.1.145</ecNumber>
    </recommendedName>
</protein>
<keyword evidence="2 7" id="KW-1003">Cell membrane</keyword>
<evidence type="ECO:0000256" key="6">
    <source>
        <dbReference type="ARBA" id="ARBA00023136"/>
    </source>
</evidence>
<dbReference type="Proteomes" id="UP000068905">
    <property type="component" value="Chromosome"/>
</dbReference>
<dbReference type="KEGG" id="tsn:W908_04430"/>
<evidence type="ECO:0000256" key="3">
    <source>
        <dbReference type="ARBA" id="ARBA00022679"/>
    </source>
</evidence>
<organism evidence="8 9">
    <name type="scientific">Candidatus Pseudothioglobus singularis PS1</name>
    <dbReference type="NCBI Taxonomy" id="1125411"/>
    <lineage>
        <taxon>Bacteria</taxon>
        <taxon>Pseudomonadati</taxon>
        <taxon>Pseudomonadota</taxon>
        <taxon>Gammaproteobacteria</taxon>
        <taxon>Candidatus Pseudothioglobaceae</taxon>
        <taxon>Candidatus Pseudothioglobus</taxon>
    </lineage>
</organism>
<proteinExistence type="inferred from homology"/>
<dbReference type="UniPathway" id="UPA00664"/>
<dbReference type="EMBL" id="CP006911">
    <property type="protein sequence ID" value="ALE01891.1"/>
    <property type="molecule type" value="Genomic_DNA"/>
</dbReference>
<dbReference type="PANTHER" id="PTHR30589">
    <property type="entry name" value="PROLIPOPROTEIN DIACYLGLYCERYL TRANSFERASE"/>
    <property type="match status" value="1"/>
</dbReference>
<evidence type="ECO:0000256" key="5">
    <source>
        <dbReference type="ARBA" id="ARBA00022989"/>
    </source>
</evidence>
<keyword evidence="6 7" id="KW-0472">Membrane</keyword>
<dbReference type="AlphaFoldDB" id="A0A0M3T1Y6"/>
<reference evidence="8 9" key="1">
    <citation type="journal article" date="2015" name="Genome Announc.">
        <title>Genome Sequence of 'Candidatus Thioglobus singularis' Strain PS1, a Mixotroph from the SUP05 Clade of Marine Gammaproteobacteria.</title>
        <authorList>
            <person name="Marshall K.T."/>
            <person name="Morris R.M."/>
        </authorList>
    </citation>
    <scope>NUCLEOTIDE SEQUENCE [LARGE SCALE GENOMIC DNA]</scope>
    <source>
        <strain evidence="8 9">PS1</strain>
    </source>
</reference>
<sequence>MKYIVIDPVLADLGFVKIYWYGVMYLLAFLSAYFLAKYRAKLSTLWNIKHVDDLIFYGALGAVLGGRLGYLIFYNFSIFISNPLTFFNFQNGGMSFHGGFIGVLIAMLVFNRKYEFSFFQTTDFIAPLVPLGLGFGRLGNYINGELWGRVTESSWGVLAPDQSGLWEQRFPTQLYEALLEGLLLFIILWIFSKKNPPLFATSALFLIFYGFFRFIIEFIRAPDSHIGYLAFDWLTMGQLLSFPMILIGLYFLNKSYNLKGQT</sequence>
<dbReference type="InterPro" id="IPR001640">
    <property type="entry name" value="Lgt"/>
</dbReference>
<feature type="transmembrane region" description="Helical" evidence="7">
    <location>
        <begin position="92"/>
        <end position="110"/>
    </location>
</feature>
<feature type="transmembrane region" description="Helical" evidence="7">
    <location>
        <begin position="198"/>
        <end position="216"/>
    </location>
</feature>
<dbReference type="PROSITE" id="PS01311">
    <property type="entry name" value="LGT"/>
    <property type="match status" value="1"/>
</dbReference>
<comment type="function">
    <text evidence="7">Catalyzes the transfer of the diacylglyceryl group from phosphatidylglycerol to the sulfhydryl group of the N-terminal cysteine of a prolipoprotein, the first step in the formation of mature lipoproteins.</text>
</comment>
<evidence type="ECO:0000313" key="8">
    <source>
        <dbReference type="EMBL" id="ALE01891.1"/>
    </source>
</evidence>
<comment type="similarity">
    <text evidence="1 7">Belongs to the Lgt family.</text>
</comment>
<feature type="transmembrane region" description="Helical" evidence="7">
    <location>
        <begin position="228"/>
        <end position="252"/>
    </location>
</feature>
<name>A0A0M3T1Y6_9GAMM</name>
<dbReference type="GO" id="GO:0042158">
    <property type="term" value="P:lipoprotein biosynthetic process"/>
    <property type="evidence" value="ECO:0007669"/>
    <property type="project" value="UniProtKB-UniRule"/>
</dbReference>
<dbReference type="Pfam" id="PF01790">
    <property type="entry name" value="LGT"/>
    <property type="match status" value="1"/>
</dbReference>
<dbReference type="EC" id="2.5.1.145" evidence="7"/>
<keyword evidence="4 7" id="KW-0812">Transmembrane</keyword>
<dbReference type="OrthoDB" id="871140at2"/>
<feature type="transmembrane region" description="Helical" evidence="7">
    <location>
        <begin position="174"/>
        <end position="192"/>
    </location>
</feature>
<dbReference type="STRING" id="1125411.W908_04430"/>
<keyword evidence="5 7" id="KW-1133">Transmembrane helix</keyword>
<accession>A0A0M3T1Y6</accession>
<keyword evidence="8" id="KW-0449">Lipoprotein</keyword>
<dbReference type="PANTHER" id="PTHR30589:SF0">
    <property type="entry name" value="PHOSPHATIDYLGLYCEROL--PROLIPOPROTEIN DIACYLGLYCERYL TRANSFERASE"/>
    <property type="match status" value="1"/>
</dbReference>
<comment type="pathway">
    <text evidence="7">Protein modification; lipoprotein biosynthesis (diacylglyceryl transfer).</text>
</comment>
<dbReference type="RefSeq" id="WP_053820088.1">
    <property type="nucleotide sequence ID" value="NZ_CP006911.1"/>
</dbReference>
<dbReference type="HAMAP" id="MF_01147">
    <property type="entry name" value="Lgt"/>
    <property type="match status" value="1"/>
</dbReference>
<keyword evidence="3 7" id="KW-0808">Transferase</keyword>
<evidence type="ECO:0000256" key="4">
    <source>
        <dbReference type="ARBA" id="ARBA00022692"/>
    </source>
</evidence>
<evidence type="ECO:0000256" key="1">
    <source>
        <dbReference type="ARBA" id="ARBA00007150"/>
    </source>
</evidence>
<keyword evidence="9" id="KW-1185">Reference proteome</keyword>
<feature type="binding site" evidence="7">
    <location>
        <position position="137"/>
    </location>
    <ligand>
        <name>a 1,2-diacyl-sn-glycero-3-phospho-(1'-sn-glycerol)</name>
        <dbReference type="ChEBI" id="CHEBI:64716"/>
    </ligand>
</feature>
<dbReference type="GO" id="GO:0008961">
    <property type="term" value="F:phosphatidylglycerol-prolipoprotein diacylglyceryl transferase activity"/>
    <property type="evidence" value="ECO:0007669"/>
    <property type="project" value="UniProtKB-UniRule"/>
</dbReference>
<evidence type="ECO:0000313" key="9">
    <source>
        <dbReference type="Proteomes" id="UP000068905"/>
    </source>
</evidence>
<comment type="subcellular location">
    <subcellularLocation>
        <location evidence="7">Cell membrane</location>
        <topology evidence="7">Multi-pass membrane protein</topology>
    </subcellularLocation>
</comment>
<evidence type="ECO:0000256" key="7">
    <source>
        <dbReference type="HAMAP-Rule" id="MF_01147"/>
    </source>
</evidence>
<dbReference type="NCBIfam" id="TIGR00544">
    <property type="entry name" value="lgt"/>
    <property type="match status" value="1"/>
</dbReference>
<feature type="transmembrane region" description="Helical" evidence="7">
    <location>
        <begin position="56"/>
        <end position="80"/>
    </location>
</feature>
<gene>
    <name evidence="7" type="primary">lgt</name>
    <name evidence="8" type="ORF">W908_04430</name>
</gene>
<evidence type="ECO:0000256" key="2">
    <source>
        <dbReference type="ARBA" id="ARBA00022475"/>
    </source>
</evidence>
<feature type="transmembrane region" description="Helical" evidence="7">
    <location>
        <begin position="18"/>
        <end position="36"/>
    </location>
</feature>